<keyword evidence="4" id="KW-1185">Reference proteome</keyword>
<gene>
    <name evidence="3" type="ORF">BO94DRAFT_508663</name>
</gene>
<dbReference type="GO" id="GO:0005524">
    <property type="term" value="F:ATP binding"/>
    <property type="evidence" value="ECO:0007669"/>
    <property type="project" value="UniProtKB-KW"/>
</dbReference>
<dbReference type="Proteomes" id="UP000246702">
    <property type="component" value="Unassembled WGS sequence"/>
</dbReference>
<dbReference type="AlphaFoldDB" id="A0A317X9Z4"/>
<dbReference type="STRING" id="1450535.A0A317X9Z4"/>
<dbReference type="GO" id="GO:0140662">
    <property type="term" value="F:ATP-dependent protein folding chaperone"/>
    <property type="evidence" value="ECO:0007669"/>
    <property type="project" value="InterPro"/>
</dbReference>
<name>A0A317X9Z4_9EURO</name>
<dbReference type="SUPFAM" id="SSF53067">
    <property type="entry name" value="Actin-like ATPase domain"/>
    <property type="match status" value="2"/>
</dbReference>
<dbReference type="Gene3D" id="3.30.420.40">
    <property type="match status" value="1"/>
</dbReference>
<accession>A0A317X9Z4</accession>
<protein>
    <submittedName>
        <fullName evidence="3">Actin-like ATPase domain-containing protein</fullName>
    </submittedName>
</protein>
<reference evidence="3 4" key="1">
    <citation type="submission" date="2016-12" db="EMBL/GenBank/DDBJ databases">
        <title>The genomes of Aspergillus section Nigri reveals drivers in fungal speciation.</title>
        <authorList>
            <consortium name="DOE Joint Genome Institute"/>
            <person name="Vesth T.C."/>
            <person name="Nybo J."/>
            <person name="Theobald S."/>
            <person name="Brandl J."/>
            <person name="Frisvad J.C."/>
            <person name="Nielsen K.F."/>
            <person name="Lyhne E.K."/>
            <person name="Kogle M.E."/>
            <person name="Kuo A."/>
            <person name="Riley R."/>
            <person name="Clum A."/>
            <person name="Nolan M."/>
            <person name="Lipzen A."/>
            <person name="Salamov A."/>
            <person name="Henrissat B."/>
            <person name="Wiebenga A."/>
            <person name="De Vries R.P."/>
            <person name="Grigoriev I.V."/>
            <person name="Mortensen U.H."/>
            <person name="Andersen M.R."/>
            <person name="Baker S.E."/>
        </authorList>
    </citation>
    <scope>NUCLEOTIDE SEQUENCE [LARGE SCALE GENOMIC DNA]</scope>
    <source>
        <strain evidence="3 4">CBS 115572</strain>
    </source>
</reference>
<dbReference type="PANTHER" id="PTHR14187">
    <property type="entry name" value="ALPHA KINASE/ELONGATION FACTOR 2 KINASE"/>
    <property type="match status" value="1"/>
</dbReference>
<evidence type="ECO:0000256" key="2">
    <source>
        <dbReference type="ARBA" id="ARBA00022840"/>
    </source>
</evidence>
<evidence type="ECO:0000313" key="3">
    <source>
        <dbReference type="EMBL" id="PWY95394.1"/>
    </source>
</evidence>
<dbReference type="InterPro" id="IPR043129">
    <property type="entry name" value="ATPase_NBD"/>
</dbReference>
<dbReference type="RefSeq" id="XP_025472155.1">
    <property type="nucleotide sequence ID" value="XM_025609671.1"/>
</dbReference>
<keyword evidence="2" id="KW-0067">ATP-binding</keyword>
<dbReference type="CDD" id="cd10170">
    <property type="entry name" value="ASKHA_NBD_HSP70"/>
    <property type="match status" value="1"/>
</dbReference>
<comment type="caution">
    <text evidence="3">The sequence shown here is derived from an EMBL/GenBank/DDBJ whole genome shotgun (WGS) entry which is preliminary data.</text>
</comment>
<evidence type="ECO:0000256" key="1">
    <source>
        <dbReference type="ARBA" id="ARBA00022741"/>
    </source>
</evidence>
<evidence type="ECO:0000313" key="4">
    <source>
        <dbReference type="Proteomes" id="UP000246702"/>
    </source>
</evidence>
<proteinExistence type="predicted"/>
<dbReference type="InterPro" id="IPR013126">
    <property type="entry name" value="Hsp_70_fam"/>
</dbReference>
<organism evidence="3 4">
    <name type="scientific">Aspergillus sclerotioniger CBS 115572</name>
    <dbReference type="NCBI Taxonomy" id="1450535"/>
    <lineage>
        <taxon>Eukaryota</taxon>
        <taxon>Fungi</taxon>
        <taxon>Dikarya</taxon>
        <taxon>Ascomycota</taxon>
        <taxon>Pezizomycotina</taxon>
        <taxon>Eurotiomycetes</taxon>
        <taxon>Eurotiomycetidae</taxon>
        <taxon>Eurotiales</taxon>
        <taxon>Aspergillaceae</taxon>
        <taxon>Aspergillus</taxon>
        <taxon>Aspergillus subgen. Circumdati</taxon>
    </lineage>
</organism>
<dbReference type="EMBL" id="MSFK01000003">
    <property type="protein sequence ID" value="PWY95394.1"/>
    <property type="molecule type" value="Genomic_DNA"/>
</dbReference>
<dbReference type="OrthoDB" id="2963168at2759"/>
<dbReference type="Pfam" id="PF00012">
    <property type="entry name" value="HSP70"/>
    <property type="match status" value="1"/>
</dbReference>
<keyword evidence="1" id="KW-0547">Nucleotide-binding</keyword>
<dbReference type="GeneID" id="37111814"/>
<sequence>MAPSIVVGLDFGTTFSGYVIAWAFKGSTDNIEVMSTWPGGGNRKSVKVPSILSYGTQSPTWGYQVRAFTEALRGIKLLLDEDQETTYSPSLVSKELLKKYKKDAVQVTADFMRHLIRHAEEVLERRLGIPAKAIDKRFTLTVPAVWSDKAKHRTLQAAEKAGISLEEISLVSEPEAAALYSLRATQPNSIAKNDVLIVCDAGGGTVDLISYQITELEPLALMEVVKGAGRICGSMILDQRFEHMLEEKMGPSGYGALSDVSRESIISYWQGQVKSNYVGKYDDEYVDVDYFIPVPGARDDPSIPIEGGLFYLSSDDIESIFEPVLRDVELLVAEQMEGIQKSKLTPKAIILVGGFGSSNLLFHRLQEANPTVTVLQPPDAWSAVVSGAVYRGLDGNRVESRIARRHYGVEYSTPYIEGKHNPDDKVWHELEEEYFVHRRMKWHIHKFSKLSENNPIKIPFYRTLRSTSVDAYGLLFNDGLLFCQNDIAPDIKNDETIPLCSLEADLSKIPRELFEKLSNSKGVEYFKINFDLVLIPTSASLLFELEFNGVPYGSVRSKY</sequence>
<dbReference type="PANTHER" id="PTHR14187:SF82">
    <property type="entry name" value="FAMILY CHAPERONE, PUTATIVE (AFU_ORTHOLOGUE AFUA_7G08575)-RELATED"/>
    <property type="match status" value="1"/>
</dbReference>